<accession>A0A892I400</accession>
<dbReference type="Gene3D" id="1.20.1250.20">
    <property type="entry name" value="MFS general substrate transporter like domains"/>
    <property type="match status" value="2"/>
</dbReference>
<evidence type="ECO:0000259" key="7">
    <source>
        <dbReference type="PROSITE" id="PS50850"/>
    </source>
</evidence>
<evidence type="ECO:0000313" key="8">
    <source>
        <dbReference type="EMBL" id="QRO76868.1"/>
    </source>
</evidence>
<dbReference type="SUPFAM" id="SSF103473">
    <property type="entry name" value="MFS general substrate transporter"/>
    <property type="match status" value="1"/>
</dbReference>
<dbReference type="RefSeq" id="WP_035972520.1">
    <property type="nucleotide sequence ID" value="NZ_CABVPR010000055.1"/>
</dbReference>
<feature type="transmembrane region" description="Helical" evidence="6">
    <location>
        <begin position="20"/>
        <end position="42"/>
    </location>
</feature>
<dbReference type="Proteomes" id="UP000625568">
    <property type="component" value="Chromosome 1"/>
</dbReference>
<feature type="transmembrane region" description="Helical" evidence="6">
    <location>
        <begin position="312"/>
        <end position="330"/>
    </location>
</feature>
<dbReference type="GO" id="GO:0022857">
    <property type="term" value="F:transmembrane transporter activity"/>
    <property type="evidence" value="ECO:0007669"/>
    <property type="project" value="InterPro"/>
</dbReference>
<feature type="transmembrane region" description="Helical" evidence="6">
    <location>
        <begin position="336"/>
        <end position="359"/>
    </location>
</feature>
<dbReference type="PROSITE" id="PS50850">
    <property type="entry name" value="MFS"/>
    <property type="match status" value="1"/>
</dbReference>
<keyword evidence="3 6" id="KW-0812">Transmembrane</keyword>
<dbReference type="Pfam" id="PF07690">
    <property type="entry name" value="MFS_1"/>
    <property type="match status" value="1"/>
</dbReference>
<feature type="transmembrane region" description="Helical" evidence="6">
    <location>
        <begin position="276"/>
        <end position="300"/>
    </location>
</feature>
<evidence type="ECO:0000256" key="2">
    <source>
        <dbReference type="ARBA" id="ARBA00022475"/>
    </source>
</evidence>
<feature type="transmembrane region" description="Helical" evidence="6">
    <location>
        <begin position="371"/>
        <end position="393"/>
    </location>
</feature>
<comment type="subcellular location">
    <subcellularLocation>
        <location evidence="1">Cell membrane</location>
        <topology evidence="1">Multi-pass membrane protein</topology>
    </subcellularLocation>
</comment>
<dbReference type="InterPro" id="IPR000849">
    <property type="entry name" value="Sugar_P_transporter"/>
</dbReference>
<keyword evidence="9" id="KW-1185">Reference proteome</keyword>
<dbReference type="PANTHER" id="PTHR11662">
    <property type="entry name" value="SOLUTE CARRIER FAMILY 17"/>
    <property type="match status" value="1"/>
</dbReference>
<feature type="transmembrane region" description="Helical" evidence="6">
    <location>
        <begin position="239"/>
        <end position="256"/>
    </location>
</feature>
<dbReference type="InterPro" id="IPR011701">
    <property type="entry name" value="MFS"/>
</dbReference>
<dbReference type="EMBL" id="CP069482">
    <property type="protein sequence ID" value="QRO76868.1"/>
    <property type="molecule type" value="Genomic_DNA"/>
</dbReference>
<evidence type="ECO:0000256" key="4">
    <source>
        <dbReference type="ARBA" id="ARBA00022989"/>
    </source>
</evidence>
<dbReference type="PIRSF" id="PIRSF002808">
    <property type="entry name" value="Hexose_phosphate_transp"/>
    <property type="match status" value="1"/>
</dbReference>
<feature type="transmembrane region" description="Helical" evidence="6">
    <location>
        <begin position="175"/>
        <end position="194"/>
    </location>
</feature>
<evidence type="ECO:0000313" key="9">
    <source>
        <dbReference type="Proteomes" id="UP000625568"/>
    </source>
</evidence>
<feature type="domain" description="Major facilitator superfamily (MFS) profile" evidence="7">
    <location>
        <begin position="21"/>
        <end position="425"/>
    </location>
</feature>
<keyword evidence="5 6" id="KW-0472">Membrane</keyword>
<dbReference type="InterPro" id="IPR036259">
    <property type="entry name" value="MFS_trans_sf"/>
</dbReference>
<evidence type="ECO:0000256" key="1">
    <source>
        <dbReference type="ARBA" id="ARBA00004651"/>
    </source>
</evidence>
<keyword evidence="4 6" id="KW-1133">Transmembrane helix</keyword>
<feature type="transmembrane region" description="Helical" evidence="6">
    <location>
        <begin position="87"/>
        <end position="113"/>
    </location>
</feature>
<evidence type="ECO:0000256" key="3">
    <source>
        <dbReference type="ARBA" id="ARBA00022692"/>
    </source>
</evidence>
<feature type="transmembrane region" description="Helical" evidence="6">
    <location>
        <begin position="399"/>
        <end position="420"/>
    </location>
</feature>
<reference evidence="8 9" key="1">
    <citation type="submission" date="2021-02" db="EMBL/GenBank/DDBJ databases">
        <title>FDA dAtabase for Regulatory Grade micrObial Sequences (FDA-ARGOS): Supporting development and validation of Infectious Disease Dx tests.</title>
        <authorList>
            <person name="Minogue T."/>
            <person name="Wolcott M."/>
            <person name="Wasieloski L."/>
            <person name="Aguilar W."/>
            <person name="Moore D."/>
            <person name="Jaissle J."/>
            <person name="Tallon L."/>
            <person name="Sadzewicz L."/>
            <person name="Zhao X."/>
            <person name="Boylan J."/>
            <person name="Ott S."/>
            <person name="Bowen H."/>
            <person name="Vavikolanu K."/>
            <person name="Mehta A."/>
            <person name="Aluvathingal J."/>
            <person name="Nadendla S."/>
            <person name="Yan Y."/>
            <person name="Sichtig H."/>
        </authorList>
    </citation>
    <scope>NUCLEOTIDE SEQUENCE [LARGE SCALE GENOMIC DNA]</scope>
    <source>
        <strain evidence="8 9">FDAARGOS_1272</strain>
    </source>
</reference>
<evidence type="ECO:0000256" key="6">
    <source>
        <dbReference type="SAM" id="Phobius"/>
    </source>
</evidence>
<protein>
    <submittedName>
        <fullName evidence="8">MFS transporter</fullName>
    </submittedName>
</protein>
<evidence type="ECO:0000256" key="5">
    <source>
        <dbReference type="ARBA" id="ARBA00023136"/>
    </source>
</evidence>
<feature type="transmembrane region" description="Helical" evidence="6">
    <location>
        <begin position="54"/>
        <end position="75"/>
    </location>
</feature>
<dbReference type="GeneID" id="93127628"/>
<sequence length="439" mass="46050">MSENHSVPNAPPRIRRGQRIALALLMVSGIVNYLDRGTLAVASSAIRGDLGLSLGQMGLLLSAFSWSYALCQFPVGGLVDRVGPRRLLGIGLIVWSLAQAAGGLVSTFGWFIVARIVLGIGEAPQFPSAARVVSNWFPLRARGTPTGIFNAASPLGTALAPLLLSVLVATLDWRWAFIATGAAGLVVAAVWFALYRDPVRAQLTATERAYLDADADNAVAAPKLTFADWRGLFSHGTTWGMLIGFFGSVYLNWVYLTWLPGYLTMERHMSLIRTGFAASVPFLCGFVGSLLAGWLSDLVTRRSRSPVVSRRNAVVVAMLGMVAFTVPAALVQSNTVALACISVVIFLANAASACSWALATAAAPPSRVASLGAIQNFGGFIGGALAPVLTGVIAQRWSFVPALLTAAAIAFAGAMAYLLLVRKPIPEQSASAAPGALPA</sequence>
<dbReference type="AlphaFoldDB" id="A0A892I400"/>
<dbReference type="InterPro" id="IPR020846">
    <property type="entry name" value="MFS_dom"/>
</dbReference>
<dbReference type="GO" id="GO:0005886">
    <property type="term" value="C:plasma membrane"/>
    <property type="evidence" value="ECO:0007669"/>
    <property type="project" value="UniProtKB-SubCell"/>
</dbReference>
<dbReference type="InterPro" id="IPR050382">
    <property type="entry name" value="MFS_Na/Anion_cotransporter"/>
</dbReference>
<name>A0A892I400_9BURK</name>
<dbReference type="CDD" id="cd17319">
    <property type="entry name" value="MFS_ExuT_GudP_like"/>
    <property type="match status" value="1"/>
</dbReference>
<gene>
    <name evidence="8" type="ORF">I6K02_13305</name>
</gene>
<keyword evidence="2" id="KW-1003">Cell membrane</keyword>
<dbReference type="PANTHER" id="PTHR11662:SF399">
    <property type="entry name" value="FI19708P1-RELATED"/>
    <property type="match status" value="1"/>
</dbReference>
<feature type="transmembrane region" description="Helical" evidence="6">
    <location>
        <begin position="148"/>
        <end position="169"/>
    </location>
</feature>
<proteinExistence type="predicted"/>
<organism evidence="8 9">
    <name type="scientific">Burkholderia dolosa</name>
    <dbReference type="NCBI Taxonomy" id="152500"/>
    <lineage>
        <taxon>Bacteria</taxon>
        <taxon>Pseudomonadati</taxon>
        <taxon>Pseudomonadota</taxon>
        <taxon>Betaproteobacteria</taxon>
        <taxon>Burkholderiales</taxon>
        <taxon>Burkholderiaceae</taxon>
        <taxon>Burkholderia</taxon>
        <taxon>Burkholderia cepacia complex</taxon>
    </lineage>
</organism>